<reference evidence="6" key="1">
    <citation type="journal article" date="2020" name="Stud. Mycol.">
        <title>101 Dothideomycetes genomes: a test case for predicting lifestyles and emergence of pathogens.</title>
        <authorList>
            <person name="Haridas S."/>
            <person name="Albert R."/>
            <person name="Binder M."/>
            <person name="Bloem J."/>
            <person name="Labutti K."/>
            <person name="Salamov A."/>
            <person name="Andreopoulos B."/>
            <person name="Baker S."/>
            <person name="Barry K."/>
            <person name="Bills G."/>
            <person name="Bluhm B."/>
            <person name="Cannon C."/>
            <person name="Castanera R."/>
            <person name="Culley D."/>
            <person name="Daum C."/>
            <person name="Ezra D."/>
            <person name="Gonzalez J."/>
            <person name="Henrissat B."/>
            <person name="Kuo A."/>
            <person name="Liang C."/>
            <person name="Lipzen A."/>
            <person name="Lutzoni F."/>
            <person name="Magnuson J."/>
            <person name="Mondo S."/>
            <person name="Nolan M."/>
            <person name="Ohm R."/>
            <person name="Pangilinan J."/>
            <person name="Park H.-J."/>
            <person name="Ramirez L."/>
            <person name="Alfaro M."/>
            <person name="Sun H."/>
            <person name="Tritt A."/>
            <person name="Yoshinaga Y."/>
            <person name="Zwiers L.-H."/>
            <person name="Turgeon B."/>
            <person name="Goodwin S."/>
            <person name="Spatafora J."/>
            <person name="Crous P."/>
            <person name="Grigoriev I."/>
        </authorList>
    </citation>
    <scope>NUCLEOTIDE SEQUENCE</scope>
    <source>
        <strain evidence="6">CBS 269.34</strain>
    </source>
</reference>
<evidence type="ECO:0000313" key="7">
    <source>
        <dbReference type="Proteomes" id="UP000799750"/>
    </source>
</evidence>
<dbReference type="PANTHER" id="PTHR42978">
    <property type="entry name" value="QUORUM-QUENCHING LACTONASE YTNP-RELATED-RELATED"/>
    <property type="match status" value="1"/>
</dbReference>
<evidence type="ECO:0000256" key="1">
    <source>
        <dbReference type="ARBA" id="ARBA00007749"/>
    </source>
</evidence>
<protein>
    <submittedName>
        <fullName evidence="6">Metallo-hydrolase/oxidoreductase</fullName>
    </submittedName>
</protein>
<sequence length="325" mass="36859">MNVRFRQVLSGRINQEHSALRRWWHHSNKDFFLRVYTFLLTHPPSNTTYLIDLGIHPNLSQTTPFFQKTVLKNFDCYPESPADVLRHHGSPTQQPEEVRAVLFTHLHFDHFGDGAQSGGLGHAELWMGPGSVAKVRPGYPENPEAAMWSSDLPSDGSRKIVEFSIPEDEEDGERGRVFGWEPLGAFERACDLFGDASVYLVDAPGHMLGHVMVLVRVRIGRGEGEEGEEDDWVLIAGDCFHHADLLREPLRTARPPQSKSGMHGDGRLAVEMMWRARAMAERKNVWVIGAHDEEVGEALNEGKGDIQGLMDLRNWREKGWKRNLR</sequence>
<keyword evidence="7" id="KW-1185">Reference proteome</keyword>
<evidence type="ECO:0000259" key="5">
    <source>
        <dbReference type="SMART" id="SM00849"/>
    </source>
</evidence>
<dbReference type="Pfam" id="PF00753">
    <property type="entry name" value="Lactamase_B"/>
    <property type="match status" value="1"/>
</dbReference>
<accession>A0A6A6QMH0</accession>
<dbReference type="GO" id="GO:0016787">
    <property type="term" value="F:hydrolase activity"/>
    <property type="evidence" value="ECO:0007669"/>
    <property type="project" value="UniProtKB-KW"/>
</dbReference>
<dbReference type="InterPro" id="IPR036866">
    <property type="entry name" value="RibonucZ/Hydroxyglut_hydro"/>
</dbReference>
<organism evidence="6 7">
    <name type="scientific">Lophium mytilinum</name>
    <dbReference type="NCBI Taxonomy" id="390894"/>
    <lineage>
        <taxon>Eukaryota</taxon>
        <taxon>Fungi</taxon>
        <taxon>Dikarya</taxon>
        <taxon>Ascomycota</taxon>
        <taxon>Pezizomycotina</taxon>
        <taxon>Dothideomycetes</taxon>
        <taxon>Pleosporomycetidae</taxon>
        <taxon>Mytilinidiales</taxon>
        <taxon>Mytilinidiaceae</taxon>
        <taxon>Lophium</taxon>
    </lineage>
</organism>
<dbReference type="AlphaFoldDB" id="A0A6A6QMH0"/>
<evidence type="ECO:0000313" key="6">
    <source>
        <dbReference type="EMBL" id="KAF2492933.1"/>
    </source>
</evidence>
<keyword evidence="3 6" id="KW-0378">Hydrolase</keyword>
<gene>
    <name evidence="6" type="ORF">BU16DRAFT_564235</name>
</gene>
<comment type="similarity">
    <text evidence="1">Belongs to the metallo-beta-lactamase superfamily.</text>
</comment>
<name>A0A6A6QMH0_9PEZI</name>
<dbReference type="OrthoDB" id="10250730at2759"/>
<evidence type="ECO:0000256" key="4">
    <source>
        <dbReference type="ARBA" id="ARBA00022833"/>
    </source>
</evidence>
<dbReference type="PANTHER" id="PTHR42978:SF5">
    <property type="entry name" value="METALLO-BETA-LACTAMASE DOMAIN-CONTAINING PROTEIN"/>
    <property type="match status" value="1"/>
</dbReference>
<feature type="domain" description="Metallo-beta-lactamase" evidence="5">
    <location>
        <begin position="34"/>
        <end position="291"/>
    </location>
</feature>
<proteinExistence type="inferred from homology"/>
<dbReference type="Gene3D" id="3.60.15.10">
    <property type="entry name" value="Ribonuclease Z/Hydroxyacylglutathione hydrolase-like"/>
    <property type="match status" value="1"/>
</dbReference>
<keyword evidence="2" id="KW-0479">Metal-binding</keyword>
<dbReference type="SMART" id="SM00849">
    <property type="entry name" value="Lactamase_B"/>
    <property type="match status" value="1"/>
</dbReference>
<dbReference type="InterPro" id="IPR051013">
    <property type="entry name" value="MBL_superfamily_lactonases"/>
</dbReference>
<dbReference type="CDD" id="cd07730">
    <property type="entry name" value="metallo-hydrolase-like_MBL-fold"/>
    <property type="match status" value="1"/>
</dbReference>
<evidence type="ECO:0000256" key="2">
    <source>
        <dbReference type="ARBA" id="ARBA00022723"/>
    </source>
</evidence>
<dbReference type="EMBL" id="MU004193">
    <property type="protein sequence ID" value="KAF2492933.1"/>
    <property type="molecule type" value="Genomic_DNA"/>
</dbReference>
<dbReference type="GO" id="GO:0046872">
    <property type="term" value="F:metal ion binding"/>
    <property type="evidence" value="ECO:0007669"/>
    <property type="project" value="UniProtKB-KW"/>
</dbReference>
<dbReference type="InterPro" id="IPR001279">
    <property type="entry name" value="Metallo-B-lactamas"/>
</dbReference>
<keyword evidence="4" id="KW-0862">Zinc</keyword>
<evidence type="ECO:0000256" key="3">
    <source>
        <dbReference type="ARBA" id="ARBA00022801"/>
    </source>
</evidence>
<dbReference type="Proteomes" id="UP000799750">
    <property type="component" value="Unassembled WGS sequence"/>
</dbReference>
<dbReference type="SUPFAM" id="SSF56281">
    <property type="entry name" value="Metallo-hydrolase/oxidoreductase"/>
    <property type="match status" value="1"/>
</dbReference>